<dbReference type="EMBL" id="CM007906">
    <property type="protein sequence ID" value="OTF85150.1"/>
    <property type="molecule type" value="Genomic_DNA"/>
</dbReference>
<dbReference type="Gene3D" id="1.20.1280.50">
    <property type="match status" value="1"/>
</dbReference>
<sequence length="344" mass="39081">MDSSHGKKRMNVEDEDRLSGLPDELIHKILSFIGIKQAIQTSVLSSRWRFIWTSMPYLNFSRNDFHGMPNFSEFVTHVLSGRNNQAEVSSVKLSFHGEDAYVIAEQIMKYAFSHNIQKLNVACVFDNDNVKFPLFLSSSRSLKHLSVTKERFPLTVYRWRHPFSYAFKATSILELPALTTLYLHDVTFCCDENPVECIDLFSKCANLKSLTLKGCYIYGITGIRIRPPLLSNLTLESVGGNVEVFGIVAPQLKNLTIRGSFVRDHEYLISAPDLVFLLYSGYDHLQLYTNGFLSLEKADICVSSPKDAHQVLRLLQHLHSVKSLTLNLEIVEVIGSVYLMYSSL</sequence>
<dbReference type="STRING" id="4232.A0A251RLS6"/>
<evidence type="ECO:0000313" key="4">
    <source>
        <dbReference type="Proteomes" id="UP000215914"/>
    </source>
</evidence>
<organism evidence="3 4">
    <name type="scientific">Helianthus annuus</name>
    <name type="common">Common sunflower</name>
    <dbReference type="NCBI Taxonomy" id="4232"/>
    <lineage>
        <taxon>Eukaryota</taxon>
        <taxon>Viridiplantae</taxon>
        <taxon>Streptophyta</taxon>
        <taxon>Embryophyta</taxon>
        <taxon>Tracheophyta</taxon>
        <taxon>Spermatophyta</taxon>
        <taxon>Magnoliopsida</taxon>
        <taxon>eudicotyledons</taxon>
        <taxon>Gunneridae</taxon>
        <taxon>Pentapetalae</taxon>
        <taxon>asterids</taxon>
        <taxon>campanulids</taxon>
        <taxon>Asterales</taxon>
        <taxon>Asteraceae</taxon>
        <taxon>Asteroideae</taxon>
        <taxon>Heliantheae alliance</taxon>
        <taxon>Heliantheae</taxon>
        <taxon>Helianthus</taxon>
    </lineage>
</organism>
<evidence type="ECO:0000313" key="3">
    <source>
        <dbReference type="EMBL" id="OTF85150.1"/>
    </source>
</evidence>
<dbReference type="PANTHER" id="PTHR34223">
    <property type="entry name" value="OS11G0201299 PROTEIN"/>
    <property type="match status" value="1"/>
</dbReference>
<reference evidence="2" key="3">
    <citation type="submission" date="2020-06" db="EMBL/GenBank/DDBJ databases">
        <title>Helianthus annuus Genome sequencing and assembly Release 2.</title>
        <authorList>
            <person name="Gouzy J."/>
            <person name="Langlade N."/>
            <person name="Munos S."/>
        </authorList>
    </citation>
    <scope>NUCLEOTIDE SEQUENCE</scope>
    <source>
        <tissue evidence="2">Leaves</tissue>
    </source>
</reference>
<dbReference type="InterPro" id="IPR053197">
    <property type="entry name" value="F-box_SCFL_complex_component"/>
</dbReference>
<accession>A0A251RLS6</accession>
<name>A0A251RLS6_HELAN</name>
<dbReference type="SMART" id="SM00256">
    <property type="entry name" value="FBOX"/>
    <property type="match status" value="1"/>
</dbReference>
<dbReference type="InterPro" id="IPR001810">
    <property type="entry name" value="F-box_dom"/>
</dbReference>
<dbReference type="SUPFAM" id="SSF52058">
    <property type="entry name" value="L domain-like"/>
    <property type="match status" value="1"/>
</dbReference>
<dbReference type="InParanoid" id="A0A251RLS6"/>
<dbReference type="Proteomes" id="UP000215914">
    <property type="component" value="Chromosome 17"/>
</dbReference>
<dbReference type="InterPro" id="IPR032675">
    <property type="entry name" value="LRR_dom_sf"/>
</dbReference>
<keyword evidence="4" id="KW-1185">Reference proteome</keyword>
<dbReference type="Gene3D" id="3.80.10.10">
    <property type="entry name" value="Ribonuclease Inhibitor"/>
    <property type="match status" value="1"/>
</dbReference>
<dbReference type="CDD" id="cd22160">
    <property type="entry name" value="F-box_AtFBL13-like"/>
    <property type="match status" value="1"/>
</dbReference>
<evidence type="ECO:0000313" key="2">
    <source>
        <dbReference type="EMBL" id="KAF5753732.1"/>
    </source>
</evidence>
<dbReference type="AlphaFoldDB" id="A0A251RLS6"/>
<reference evidence="2 4" key="1">
    <citation type="journal article" date="2017" name="Nature">
        <title>The sunflower genome provides insights into oil metabolism, flowering and Asterid evolution.</title>
        <authorList>
            <person name="Badouin H."/>
            <person name="Gouzy J."/>
            <person name="Grassa C.J."/>
            <person name="Murat F."/>
            <person name="Staton S.E."/>
            <person name="Cottret L."/>
            <person name="Lelandais-Briere C."/>
            <person name="Owens G.L."/>
            <person name="Carrere S."/>
            <person name="Mayjonade B."/>
            <person name="Legrand L."/>
            <person name="Gill N."/>
            <person name="Kane N.C."/>
            <person name="Bowers J.E."/>
            <person name="Hubner S."/>
            <person name="Bellec A."/>
            <person name="Berard A."/>
            <person name="Berges H."/>
            <person name="Blanchet N."/>
            <person name="Boniface M.C."/>
            <person name="Brunel D."/>
            <person name="Catrice O."/>
            <person name="Chaidir N."/>
            <person name="Claudel C."/>
            <person name="Donnadieu C."/>
            <person name="Faraut T."/>
            <person name="Fievet G."/>
            <person name="Helmstetter N."/>
            <person name="King M."/>
            <person name="Knapp S.J."/>
            <person name="Lai Z."/>
            <person name="Le Paslier M.C."/>
            <person name="Lippi Y."/>
            <person name="Lorenzon L."/>
            <person name="Mandel J.R."/>
            <person name="Marage G."/>
            <person name="Marchand G."/>
            <person name="Marquand E."/>
            <person name="Bret-Mestries E."/>
            <person name="Morien E."/>
            <person name="Nambeesan S."/>
            <person name="Nguyen T."/>
            <person name="Pegot-Espagnet P."/>
            <person name="Pouilly N."/>
            <person name="Raftis F."/>
            <person name="Sallet E."/>
            <person name="Schiex T."/>
            <person name="Thomas J."/>
            <person name="Vandecasteele C."/>
            <person name="Vares D."/>
            <person name="Vear F."/>
            <person name="Vautrin S."/>
            <person name="Crespi M."/>
            <person name="Mangin B."/>
            <person name="Burke J.M."/>
            <person name="Salse J."/>
            <person name="Munos S."/>
            <person name="Vincourt P."/>
            <person name="Rieseberg L.H."/>
            <person name="Langlade N.B."/>
        </authorList>
    </citation>
    <scope>NUCLEOTIDE SEQUENCE [LARGE SCALE GENOMIC DNA]</scope>
    <source>
        <strain evidence="4">cv. SF193</strain>
        <tissue evidence="2">Leaves</tissue>
    </source>
</reference>
<dbReference type="SUPFAM" id="SSF81383">
    <property type="entry name" value="F-box domain"/>
    <property type="match status" value="1"/>
</dbReference>
<dbReference type="Pfam" id="PF00646">
    <property type="entry name" value="F-box"/>
    <property type="match status" value="1"/>
</dbReference>
<gene>
    <name evidence="3" type="ORF">HannXRQ_Chr17g0536861</name>
    <name evidence="2" type="ORF">HanXRQr2_Chr17g0783381</name>
</gene>
<dbReference type="PROSITE" id="PS50181">
    <property type="entry name" value="FBOX"/>
    <property type="match status" value="1"/>
</dbReference>
<protein>
    <submittedName>
        <fullName evidence="2">F-box domain, leucine-rich repeat domain superfamily, F-box-like domain superfamily</fullName>
    </submittedName>
    <submittedName>
        <fullName evidence="3">Putative F-box domain, Leucine-rich repeat domain, L domain-like protein</fullName>
    </submittedName>
</protein>
<dbReference type="PANTHER" id="PTHR34223:SF101">
    <property type="entry name" value="F-BOX DOMAIN-CONTAINING PROTEIN"/>
    <property type="match status" value="1"/>
</dbReference>
<dbReference type="InterPro" id="IPR036047">
    <property type="entry name" value="F-box-like_dom_sf"/>
</dbReference>
<dbReference type="EMBL" id="MNCJ02000332">
    <property type="protein sequence ID" value="KAF5753732.1"/>
    <property type="molecule type" value="Genomic_DNA"/>
</dbReference>
<evidence type="ECO:0000259" key="1">
    <source>
        <dbReference type="PROSITE" id="PS50181"/>
    </source>
</evidence>
<reference evidence="3" key="2">
    <citation type="submission" date="2017-02" db="EMBL/GenBank/DDBJ databases">
        <title>Sunflower complete genome.</title>
        <authorList>
            <person name="Langlade N."/>
            <person name="Munos S."/>
        </authorList>
    </citation>
    <scope>NUCLEOTIDE SEQUENCE [LARGE SCALE GENOMIC DNA]</scope>
    <source>
        <tissue evidence="3">Leaves</tissue>
    </source>
</reference>
<dbReference type="InterPro" id="IPR053781">
    <property type="entry name" value="F-box_AtFBL13-like"/>
</dbReference>
<feature type="domain" description="F-box" evidence="1">
    <location>
        <begin position="15"/>
        <end position="63"/>
    </location>
</feature>
<proteinExistence type="predicted"/>
<dbReference type="Gramene" id="mRNA:HanXRQr2_Chr17g0783381">
    <property type="protein sequence ID" value="CDS:HanXRQr2_Chr17g0783381.1"/>
    <property type="gene ID" value="HanXRQr2_Chr17g0783381"/>
</dbReference>